<feature type="region of interest" description="Disordered" evidence="6">
    <location>
        <begin position="698"/>
        <end position="774"/>
    </location>
</feature>
<evidence type="ECO:0000313" key="9">
    <source>
        <dbReference type="Proteomes" id="UP000674318"/>
    </source>
</evidence>
<evidence type="ECO:0000313" key="8">
    <source>
        <dbReference type="EMBL" id="KAG5504990.1"/>
    </source>
</evidence>
<feature type="compositionally biased region" description="Basic and acidic residues" evidence="6">
    <location>
        <begin position="282"/>
        <end position="291"/>
    </location>
</feature>
<proteinExistence type="predicted"/>
<keyword evidence="5" id="KW-0067">ATP-binding</keyword>
<feature type="compositionally biased region" description="Low complexity" evidence="6">
    <location>
        <begin position="756"/>
        <end position="770"/>
    </location>
</feature>
<dbReference type="PROSITE" id="PS50011">
    <property type="entry name" value="PROTEIN_KINASE_DOM"/>
    <property type="match status" value="1"/>
</dbReference>
<keyword evidence="4" id="KW-0418">Kinase</keyword>
<comment type="caution">
    <text evidence="8">The sequence shown here is derived from an EMBL/GenBank/DDBJ whole genome shotgun (WGS) entry which is preliminary data.</text>
</comment>
<evidence type="ECO:0000256" key="5">
    <source>
        <dbReference type="ARBA" id="ARBA00022840"/>
    </source>
</evidence>
<dbReference type="AlphaFoldDB" id="A0A836IIC4"/>
<evidence type="ECO:0000256" key="1">
    <source>
        <dbReference type="ARBA" id="ARBA00022527"/>
    </source>
</evidence>
<gene>
    <name evidence="8" type="ORF">JKF63_04437</name>
</gene>
<dbReference type="SUPFAM" id="SSF56112">
    <property type="entry name" value="Protein kinase-like (PK-like)"/>
    <property type="match status" value="1"/>
</dbReference>
<dbReference type="EMBL" id="JAFJZO010000022">
    <property type="protein sequence ID" value="KAG5504990.1"/>
    <property type="molecule type" value="Genomic_DNA"/>
</dbReference>
<dbReference type="Gene3D" id="1.10.510.10">
    <property type="entry name" value="Transferase(Phosphotransferase) domain 1"/>
    <property type="match status" value="1"/>
</dbReference>
<feature type="compositionally biased region" description="Polar residues" evidence="6">
    <location>
        <begin position="260"/>
        <end position="273"/>
    </location>
</feature>
<dbReference type="InterPro" id="IPR011009">
    <property type="entry name" value="Kinase-like_dom_sf"/>
</dbReference>
<feature type="domain" description="Protein kinase" evidence="7">
    <location>
        <begin position="75"/>
        <end position="485"/>
    </location>
</feature>
<reference evidence="8 9" key="1">
    <citation type="submission" date="2021-02" db="EMBL/GenBank/DDBJ databases">
        <title>Porcisia hertigi Genome sequencing and assembly.</title>
        <authorList>
            <person name="Almutairi H."/>
            <person name="Gatherer D."/>
        </authorList>
    </citation>
    <scope>NUCLEOTIDE SEQUENCE [LARGE SCALE GENOMIC DNA]</scope>
    <source>
        <strain evidence="8 9">C119</strain>
    </source>
</reference>
<evidence type="ECO:0000256" key="3">
    <source>
        <dbReference type="ARBA" id="ARBA00022741"/>
    </source>
</evidence>
<dbReference type="PANTHER" id="PTHR24345:SF91">
    <property type="entry name" value="SERINE_THREONINE-PROTEIN KINASE PLK4"/>
    <property type="match status" value="1"/>
</dbReference>
<keyword evidence="1" id="KW-0723">Serine/threonine-protein kinase</keyword>
<dbReference type="GO" id="GO:0004674">
    <property type="term" value="F:protein serine/threonine kinase activity"/>
    <property type="evidence" value="ECO:0007669"/>
    <property type="project" value="UniProtKB-KW"/>
</dbReference>
<feature type="compositionally biased region" description="Polar residues" evidence="6">
    <location>
        <begin position="229"/>
        <end position="249"/>
    </location>
</feature>
<dbReference type="KEGG" id="phet:94290499"/>
<dbReference type="GO" id="GO:0005634">
    <property type="term" value="C:nucleus"/>
    <property type="evidence" value="ECO:0007669"/>
    <property type="project" value="TreeGrafter"/>
</dbReference>
<dbReference type="SMART" id="SM00220">
    <property type="entry name" value="S_TKc"/>
    <property type="match status" value="1"/>
</dbReference>
<dbReference type="Gene3D" id="3.30.200.20">
    <property type="entry name" value="Phosphorylase Kinase, domain 1"/>
    <property type="match status" value="1"/>
</dbReference>
<dbReference type="Pfam" id="PF00069">
    <property type="entry name" value="Pkinase"/>
    <property type="match status" value="1"/>
</dbReference>
<protein>
    <recommendedName>
        <fullName evidence="7">Protein kinase domain-containing protein</fullName>
    </recommendedName>
</protein>
<feature type="compositionally biased region" description="Low complexity" evidence="6">
    <location>
        <begin position="1"/>
        <end position="13"/>
    </location>
</feature>
<evidence type="ECO:0000256" key="6">
    <source>
        <dbReference type="SAM" id="MobiDB-lite"/>
    </source>
</evidence>
<organism evidence="8 9">
    <name type="scientific">Porcisia hertigi</name>
    <dbReference type="NCBI Taxonomy" id="2761500"/>
    <lineage>
        <taxon>Eukaryota</taxon>
        <taxon>Discoba</taxon>
        <taxon>Euglenozoa</taxon>
        <taxon>Kinetoplastea</taxon>
        <taxon>Metakinetoplastina</taxon>
        <taxon>Trypanosomatida</taxon>
        <taxon>Trypanosomatidae</taxon>
        <taxon>Leishmaniinae</taxon>
        <taxon>Porcisia</taxon>
    </lineage>
</organism>
<feature type="region of interest" description="Disordered" evidence="6">
    <location>
        <begin position="1"/>
        <end position="37"/>
    </location>
</feature>
<name>A0A836IIC4_9TRYP</name>
<dbReference type="OrthoDB" id="541276at2759"/>
<sequence>MSAPPTAAAPLTTSWKDSRDRSRGKGGNQDPSDINTAEYHRTEYTEGFLRGKNSSVSLHLNTIDSTAHRHVIGNYELGRILATGDFDCRTRLCTHIGTGVQYVVRVYDKRVLAETKWMWDRVAESIRVQRTLPKNKHVLEMIECFESNTSIYIVMHMFLSTNVTQLFTDATARAKFLCHLQSISRAAPRSSAVSNSTCASKYESENTENDTHHPASIQGHALQTTDTMGISTRQESSLTTPLATNTLKRVSSRRLEKGMCTSTAPPADSQSFGQGADETADANDRSLRGAEKGPSITSAAARTKGGARASLTAMAAANALGGTVLPSHVPLTLIRVLFEQAVKGVLHLHQHNVAHTGIAPDHLLVGPDGLLRVSSMVSCCFCAPGGRLHDLRGTRHTVPPEVLRGESYDPHLADAWALGVVLYFMLNRGRYPHDGASTLRHILHGHTRPARPGLPPVALDLVARLMQASPEERLPVYAILAHPFFSVDLPTIAEELATDAAEAAELQAQPRHRCPTSSAAALHTDTAGNKGNGCNERQWRGCNTVVDASRGGLTSLQKDSLTSFGSGDSTTCIDEMSSMRLDPHKDIASGEKSCSRWNNTCGTRSPPAGSSTLRFTSELRLPPVSAGRGEPDRTSLVTASLRGGVAVPATTPLRPVWRGGLAPTRKTLEDHAARVIQYHYRQRQCRRRFRAETRALVARSQKKCGANAEEGIGRQPKSPWNHHLPVAPARRGDSISNSSSSSGSKTFGPVESKSLPNRPRPGAAPAASASKCVRSTDASGVVAHTLADSHKSVDDDDDNIEGSFISGLDVAPRESIAGSSSTVASSASVAETNGTAVREPPIIPPVLPALTHCSLRSRAQARNSASCNFFAASQRRRGSSNTGALSTSMSPRNLDSCVGRTADGMRAVEGMVKDGEPCPLCCRKPYRVRSIGLSPYPDTPYLYVKGDFTKMLSA</sequence>
<evidence type="ECO:0000259" key="7">
    <source>
        <dbReference type="PROSITE" id="PS50011"/>
    </source>
</evidence>
<keyword evidence="3" id="KW-0547">Nucleotide-binding</keyword>
<dbReference type="Proteomes" id="UP000674318">
    <property type="component" value="Unassembled WGS sequence"/>
</dbReference>
<dbReference type="GeneID" id="94290499"/>
<evidence type="ECO:0000256" key="4">
    <source>
        <dbReference type="ARBA" id="ARBA00022777"/>
    </source>
</evidence>
<accession>A0A836IIC4</accession>
<dbReference type="GO" id="GO:0005524">
    <property type="term" value="F:ATP binding"/>
    <property type="evidence" value="ECO:0007669"/>
    <property type="project" value="UniProtKB-KW"/>
</dbReference>
<dbReference type="InterPro" id="IPR000719">
    <property type="entry name" value="Prot_kinase_dom"/>
</dbReference>
<feature type="region of interest" description="Disordered" evidence="6">
    <location>
        <begin position="229"/>
        <end position="301"/>
    </location>
</feature>
<keyword evidence="2" id="KW-0808">Transferase</keyword>
<dbReference type="RefSeq" id="XP_067757251.1">
    <property type="nucleotide sequence ID" value="XM_067900422.1"/>
</dbReference>
<feature type="compositionally biased region" description="Low complexity" evidence="6">
    <location>
        <begin position="734"/>
        <end position="744"/>
    </location>
</feature>
<keyword evidence="9" id="KW-1185">Reference proteome</keyword>
<dbReference type="PANTHER" id="PTHR24345">
    <property type="entry name" value="SERINE/THREONINE-PROTEIN KINASE PLK"/>
    <property type="match status" value="1"/>
</dbReference>
<evidence type="ECO:0000256" key="2">
    <source>
        <dbReference type="ARBA" id="ARBA00022679"/>
    </source>
</evidence>